<proteinExistence type="predicted"/>
<keyword evidence="1" id="KW-0812">Transmembrane</keyword>
<name>A0A8S1L5X8_PARPR</name>
<dbReference type="OMA" id="YHSAQHY"/>
<evidence type="ECO:0000256" key="1">
    <source>
        <dbReference type="SAM" id="Phobius"/>
    </source>
</evidence>
<evidence type="ECO:0008006" key="4">
    <source>
        <dbReference type="Google" id="ProtNLM"/>
    </source>
</evidence>
<organism evidence="2 3">
    <name type="scientific">Paramecium primaurelia</name>
    <dbReference type="NCBI Taxonomy" id="5886"/>
    <lineage>
        <taxon>Eukaryota</taxon>
        <taxon>Sar</taxon>
        <taxon>Alveolata</taxon>
        <taxon>Ciliophora</taxon>
        <taxon>Intramacronucleata</taxon>
        <taxon>Oligohymenophorea</taxon>
        <taxon>Peniculida</taxon>
        <taxon>Parameciidae</taxon>
        <taxon>Paramecium</taxon>
    </lineage>
</organism>
<keyword evidence="1" id="KW-1133">Transmembrane helix</keyword>
<accession>A0A8S1L5X8</accession>
<comment type="caution">
    <text evidence="2">The sequence shown here is derived from an EMBL/GenBank/DDBJ whole genome shotgun (WGS) entry which is preliminary data.</text>
</comment>
<dbReference type="Proteomes" id="UP000688137">
    <property type="component" value="Unassembled WGS sequence"/>
</dbReference>
<gene>
    <name evidence="2" type="ORF">PPRIM_AZ9-3.1.T0340022</name>
</gene>
<evidence type="ECO:0000313" key="2">
    <source>
        <dbReference type="EMBL" id="CAD8062849.1"/>
    </source>
</evidence>
<evidence type="ECO:0000313" key="3">
    <source>
        <dbReference type="Proteomes" id="UP000688137"/>
    </source>
</evidence>
<keyword evidence="3" id="KW-1185">Reference proteome</keyword>
<reference evidence="2" key="1">
    <citation type="submission" date="2021-01" db="EMBL/GenBank/DDBJ databases">
        <authorList>
            <consortium name="Genoscope - CEA"/>
            <person name="William W."/>
        </authorList>
    </citation>
    <scope>NUCLEOTIDE SEQUENCE</scope>
</reference>
<feature type="transmembrane region" description="Helical" evidence="1">
    <location>
        <begin position="1305"/>
        <end position="1322"/>
    </location>
</feature>
<sequence length="1340" mass="156775">MILILVINIIKICSYNVSELKISLYPTVGEFYEYYMESLLQESQLICKMHPQIPNVQVINQCEEIYQIQGQQFISMSSNNTHFGTLSNNNEIIIYEWKNQMIQQVGVSVLIDPLYNCFNIDLFQNQKILVDCYYNNQVLLIQIIDSQSIIAYQIQSNIPTSTKIQSILNGTNTFIVYAQYFKKYSILTLFSSSFQNLSSLNNQFIDFDIPITISPNIYAITSQELFQLSISSDSQFNFVYNFSPNNMSNYKTINVFYNLWSYSQCDQIYLLCQKGFNTQSEFTVVELLGCERQIIFQNHNCPINNCQSIQNILQNAQFIIYKSIYEMAIFQKEKTQIFYFYQNNQSNQLLYFNNDNELFQFNKEIVVYQISQPSMQINLTNSETPENSSYINLMCSNYNQTYNFSLINIYLQILSKQDTNIYVMSNDGFNNLHFLQSSSLIFNFSGYSGQLLNYTLNKNESYFNVNPITLQNYGKINQTYQLLQILVVNFNQYLIGYHNQYLEIFNFFFNFNNYSYYLIPSQSQSINIPVNASSLQVAYSIYPSMLIIGLSTNDSIYLIQYNYDLNSIISSNYTFVQQFSDFIVTYNSIIILISIQEIQILTFNYTVTYTLNQQSINKLFNNITFNPLQIVVNTQSQSSFVYINNINEVIIISIDQNSYPIPISLIQVNFTIKQINLVNQQLILSYICNNQNNICFQVWNVQNLPKYYYVKNLYSVNFDNNIIIQSDNLFFYVTFNNYTVYVYNPSFPQHMSLYYKLKFTSPIQCTEQFNLNNPQSIIITNNTVYILSDQLKFNLTYQQSNYVFNNSISYPQLTFNYTVTSALNNNTFQQTPNQTATFYSNFTVFQNQTNPPVNLNKDNIIPYSKNFSYPMNLILDRQVGYCYLNKTLGLNKYCSLTQFFHQYSNISNIQNYSLITSINNEFFALQNNSYIQTLSSDLKYLFNFDYKNLSFSQCINSTSYIYSLYSICENSTSQYLLNFTLNISGNIVNINTTQLPQTFQMIFKISSILNQLFILGTFNQIEQPQQLYWFNQYNNTFYLISDSNSSCQDFSVAQIVTKNTLIQISQQLIIFYIQLSKKVQSLLLKQVSIKNNLIHIQNSQFVKSSHFQNQNNFPEILPSFVLIMQAYKNRAIFLLSNFNNQTISEIVESRFHQNESYNVIIGTIPNYGNLTNTGHSFYKNGVLMQQFYSNTVNIVGVYYLNNNNYLNNLLNEDILEPILMQGSFNTTNVNYAMIVNLQYQNGTSLYISNQIIFNYSLSTWNVTCILNSHTKYETNVTIFCDNEFSNGIYNIFFYPPQLDKVSKRWIYALITIIALLLFYFYIKVQQKIRNQGYIQSEIEL</sequence>
<keyword evidence="1" id="KW-0472">Membrane</keyword>
<dbReference type="EMBL" id="CAJJDM010000033">
    <property type="protein sequence ID" value="CAD8062849.1"/>
    <property type="molecule type" value="Genomic_DNA"/>
</dbReference>
<protein>
    <recommendedName>
        <fullName evidence="4">Transmembrane protein</fullName>
    </recommendedName>
</protein>